<dbReference type="GO" id="GO:0016491">
    <property type="term" value="F:oxidoreductase activity"/>
    <property type="evidence" value="ECO:0007669"/>
    <property type="project" value="InterPro"/>
</dbReference>
<dbReference type="InterPro" id="IPR016167">
    <property type="entry name" value="FAD-bd_PCMH_sub1"/>
</dbReference>
<evidence type="ECO:0000256" key="7">
    <source>
        <dbReference type="SAM" id="SignalP"/>
    </source>
</evidence>
<keyword evidence="4 7" id="KW-0732">Signal</keyword>
<evidence type="ECO:0000256" key="2">
    <source>
        <dbReference type="ARBA" id="ARBA00005466"/>
    </source>
</evidence>
<dbReference type="PROSITE" id="PS51387">
    <property type="entry name" value="FAD_PCMH"/>
    <property type="match status" value="2"/>
</dbReference>
<keyword evidence="10" id="KW-1185">Reference proteome</keyword>
<dbReference type="SUPFAM" id="SSF56176">
    <property type="entry name" value="FAD-binding/transporter-associated domain-like"/>
    <property type="match status" value="2"/>
</dbReference>
<keyword evidence="5" id="KW-0274">FAD</keyword>
<evidence type="ECO:0000256" key="5">
    <source>
        <dbReference type="ARBA" id="ARBA00022827"/>
    </source>
</evidence>
<dbReference type="GO" id="GO:0071949">
    <property type="term" value="F:FAD binding"/>
    <property type="evidence" value="ECO:0007669"/>
    <property type="project" value="InterPro"/>
</dbReference>
<feature type="non-terminal residue" evidence="9">
    <location>
        <position position="1054"/>
    </location>
</feature>
<protein>
    <recommendedName>
        <fullName evidence="8">FAD-binding PCMH-type domain-containing protein</fullName>
    </recommendedName>
</protein>
<reference evidence="9 10" key="1">
    <citation type="submission" date="2024-02" db="EMBL/GenBank/DDBJ databases">
        <title>High-quality chromosome-scale genome assembly of Pensacola bahiagrass (Paspalum notatum Flugge var. saurae).</title>
        <authorList>
            <person name="Vega J.M."/>
            <person name="Podio M."/>
            <person name="Orjuela J."/>
            <person name="Siena L.A."/>
            <person name="Pessino S.C."/>
            <person name="Combes M.C."/>
            <person name="Mariac C."/>
            <person name="Albertini E."/>
            <person name="Pupilli F."/>
            <person name="Ortiz J.P.A."/>
            <person name="Leblanc O."/>
        </authorList>
    </citation>
    <scope>NUCLEOTIDE SEQUENCE [LARGE SCALE GENOMIC DNA]</scope>
    <source>
        <strain evidence="9">R1</strain>
        <tissue evidence="9">Leaf</tissue>
    </source>
</reference>
<evidence type="ECO:0000256" key="1">
    <source>
        <dbReference type="ARBA" id="ARBA00001974"/>
    </source>
</evidence>
<dbReference type="InterPro" id="IPR006094">
    <property type="entry name" value="Oxid_FAD_bind_N"/>
</dbReference>
<organism evidence="9 10">
    <name type="scientific">Paspalum notatum var. saurae</name>
    <dbReference type="NCBI Taxonomy" id="547442"/>
    <lineage>
        <taxon>Eukaryota</taxon>
        <taxon>Viridiplantae</taxon>
        <taxon>Streptophyta</taxon>
        <taxon>Embryophyta</taxon>
        <taxon>Tracheophyta</taxon>
        <taxon>Spermatophyta</taxon>
        <taxon>Magnoliopsida</taxon>
        <taxon>Liliopsida</taxon>
        <taxon>Poales</taxon>
        <taxon>Poaceae</taxon>
        <taxon>PACMAD clade</taxon>
        <taxon>Panicoideae</taxon>
        <taxon>Andropogonodae</taxon>
        <taxon>Paspaleae</taxon>
        <taxon>Paspalinae</taxon>
        <taxon>Paspalum</taxon>
    </lineage>
</organism>
<dbReference type="Pfam" id="PF08031">
    <property type="entry name" value="BBE"/>
    <property type="match status" value="2"/>
</dbReference>
<dbReference type="Gene3D" id="3.30.43.10">
    <property type="entry name" value="Uridine Diphospho-n-acetylenolpyruvylglucosamine Reductase, domain 2"/>
    <property type="match status" value="2"/>
</dbReference>
<dbReference type="InterPro" id="IPR036318">
    <property type="entry name" value="FAD-bd_PCMH-like_sf"/>
</dbReference>
<name>A0AAQ3TWF4_PASNO</name>
<dbReference type="InterPro" id="IPR016166">
    <property type="entry name" value="FAD-bd_PCMH"/>
</dbReference>
<evidence type="ECO:0000313" key="9">
    <source>
        <dbReference type="EMBL" id="WVZ79869.1"/>
    </source>
</evidence>
<feature type="chain" id="PRO_5042870953" description="FAD-binding PCMH-type domain-containing protein" evidence="7">
    <location>
        <begin position="27"/>
        <end position="1054"/>
    </location>
</feature>
<evidence type="ECO:0000256" key="3">
    <source>
        <dbReference type="ARBA" id="ARBA00022630"/>
    </source>
</evidence>
<dbReference type="PANTHER" id="PTHR32448">
    <property type="entry name" value="OS08G0158400 PROTEIN"/>
    <property type="match status" value="1"/>
</dbReference>
<dbReference type="PROSITE" id="PS51257">
    <property type="entry name" value="PROKAR_LIPOPROTEIN"/>
    <property type="match status" value="1"/>
</dbReference>
<comment type="cofactor">
    <cofactor evidence="1">
        <name>FAD</name>
        <dbReference type="ChEBI" id="CHEBI:57692"/>
    </cofactor>
</comment>
<proteinExistence type="inferred from homology"/>
<dbReference type="InterPro" id="IPR016169">
    <property type="entry name" value="FAD-bd_PCMH_sub2"/>
</dbReference>
<evidence type="ECO:0000313" key="10">
    <source>
        <dbReference type="Proteomes" id="UP001341281"/>
    </source>
</evidence>
<dbReference type="EMBL" id="CP144750">
    <property type="protein sequence ID" value="WVZ79869.1"/>
    <property type="molecule type" value="Genomic_DNA"/>
</dbReference>
<gene>
    <name evidence="9" type="ORF">U9M48_027397</name>
</gene>
<evidence type="ECO:0000259" key="8">
    <source>
        <dbReference type="PROSITE" id="PS51387"/>
    </source>
</evidence>
<feature type="domain" description="FAD-binding PCMH-type" evidence="8">
    <location>
        <begin position="609"/>
        <end position="785"/>
    </location>
</feature>
<dbReference type="Proteomes" id="UP001341281">
    <property type="component" value="Chromosome 06"/>
</dbReference>
<dbReference type="Gene3D" id="3.40.462.20">
    <property type="match status" value="2"/>
</dbReference>
<accession>A0AAQ3TWF4</accession>
<dbReference type="InterPro" id="IPR012951">
    <property type="entry name" value="BBE"/>
</dbReference>
<keyword evidence="3" id="KW-0285">Flavoprotein</keyword>
<dbReference type="AlphaFoldDB" id="A0AAQ3TWF4"/>
<feature type="signal peptide" evidence="7">
    <location>
        <begin position="1"/>
        <end position="26"/>
    </location>
</feature>
<sequence length="1054" mass="114975">MTRTRGLALLVLILGFSSCLPRLSSATSDGFLQCLWENVPSGLIYTQGASNFTDVLVSSVRNPRLFTNATVRPLVIVTPTDASHVQAAVRCGRANGVRLRVRSGGHDYEGLSYRSVRADEVFGVVDLANLRAITVGDDAAAGAMSTAWVDSGATLGELYYTIAKNNPEVAFPAGICPTIGVGGHFSGGGIGMMMRRFGLSVDNVIDASLVNAEGDLVNRAAMGEDLFWAIRGGGGESFGIVVSWKVSLVKVPATVTAFNIVKTVDQGAIDVLSKWQDVGPTLPNDITIRVIVQGQQATFQSLYLGRCSDLVPMLSSFFPELGMTSGDCLEMTWLHSAVFFNTWDLNVPVESLLSRATSLSTFTKNKSDYVRRVIPKEGWQSIFPWLAMNGAGMIILEPHGGFVGAVPDGATAYPHRSGVLYNIQYITFWPAGSDGSAASSWISNFYEFMGQYVSKNPREAYVNYRDLDIGQNVVVDDITTFDSGEVSGDKYFAGNFRRLAAVKAAVDPTDYFRNEQSIPPRRMATKPTTMATTSKAFALALLLCALSATCHVAISAPASSGYVPVPVKDDFLSCLVRSVPPRLLLAKSSPAYGSVWTSSIRNIKFVSEKTVKPLYIITPTDASHIQAAVVCGRRHRIRLRVRSGGHDYEGLSYRSDKPEAFAVVDMSQMRQVRVDGKLATAWVDSGAQLGELYYAVAKATPGLGFPAGVCATIGVGGHFSGGGFGMLMRKFGTAADNVIDAKVVDANGRLLDRKSMGEDYFWAIRGGGGESFGIVVSWQVKLVPVPPTVTVFQVHKGVKDGAIDLITKWQQLAPALPDDLMIRIMAMGQNAMFEALYLGTCKDLVPLMSSRFPELGVNPSHCNEMSWIQSVPYIPLGKSGTVKDLLNRTSNIKAFGKYKSDYVRDPIPKDVWEKIFTWLVKPGAGIMIMDPYGGKISSVDEAATPFPHRKVLFNIQYVNYWFGESAGALPTQWSRDMYAFMEPYVSKNPRQAYVNYRDLDLGVNQVVGDISTYQSGRVWGEKYYKGNFEKLARTKARVDPNDYFRNEQSIPPLL</sequence>
<evidence type="ECO:0000256" key="6">
    <source>
        <dbReference type="ARBA" id="ARBA00023180"/>
    </source>
</evidence>
<keyword evidence="6" id="KW-0325">Glycoprotein</keyword>
<feature type="domain" description="FAD-binding PCMH-type" evidence="8">
    <location>
        <begin position="69"/>
        <end position="251"/>
    </location>
</feature>
<evidence type="ECO:0000256" key="4">
    <source>
        <dbReference type="ARBA" id="ARBA00022729"/>
    </source>
</evidence>
<dbReference type="Gene3D" id="3.30.465.10">
    <property type="match status" value="2"/>
</dbReference>
<comment type="similarity">
    <text evidence="2">Belongs to the oxygen-dependent FAD-linked oxidoreductase family.</text>
</comment>
<dbReference type="Pfam" id="PF01565">
    <property type="entry name" value="FAD_binding_4"/>
    <property type="match status" value="2"/>
</dbReference>